<proteinExistence type="predicted"/>
<gene>
    <name evidence="6" type="primary">scpB</name>
    <name evidence="6" type="ORF">CRP01_14450</name>
</gene>
<reference evidence="6 7" key="1">
    <citation type="submission" date="2017-10" db="EMBL/GenBank/DDBJ databases">
        <title>The draft genome sequence of Lewinella nigricans NBRC 102662.</title>
        <authorList>
            <person name="Wang K."/>
        </authorList>
    </citation>
    <scope>NUCLEOTIDE SEQUENCE [LARGE SCALE GENOMIC DNA]</scope>
    <source>
        <strain evidence="6 7">NBRC 102662</strain>
    </source>
</reference>
<accession>A0A2D0NBL1</accession>
<dbReference type="GO" id="GO:0051301">
    <property type="term" value="P:cell division"/>
    <property type="evidence" value="ECO:0007669"/>
    <property type="project" value="UniProtKB-KW"/>
</dbReference>
<dbReference type="PIRSF" id="PIRSF019345">
    <property type="entry name" value="ScpB"/>
    <property type="match status" value="1"/>
</dbReference>
<protein>
    <submittedName>
        <fullName evidence="6">SMC-Scp complex subunit ScpB</fullName>
    </submittedName>
</protein>
<dbReference type="GO" id="GO:0051304">
    <property type="term" value="P:chromosome separation"/>
    <property type="evidence" value="ECO:0007669"/>
    <property type="project" value="InterPro"/>
</dbReference>
<evidence type="ECO:0000256" key="2">
    <source>
        <dbReference type="ARBA" id="ARBA00022618"/>
    </source>
</evidence>
<keyword evidence="4" id="KW-0131">Cell cycle</keyword>
<dbReference type="OrthoDB" id="9806226at2"/>
<organism evidence="6 7">
    <name type="scientific">Flavilitoribacter nigricans (strain ATCC 23147 / DSM 23189 / NBRC 102662 / NCIMB 1420 / SS-2)</name>
    <name type="common">Lewinella nigricans</name>
    <dbReference type="NCBI Taxonomy" id="1122177"/>
    <lineage>
        <taxon>Bacteria</taxon>
        <taxon>Pseudomonadati</taxon>
        <taxon>Bacteroidota</taxon>
        <taxon>Saprospiria</taxon>
        <taxon>Saprospirales</taxon>
        <taxon>Lewinellaceae</taxon>
        <taxon>Flavilitoribacter</taxon>
    </lineage>
</organism>
<dbReference type="InterPro" id="IPR005234">
    <property type="entry name" value="ScpB_csome_segregation"/>
</dbReference>
<feature type="compositionally biased region" description="Basic and acidic residues" evidence="5">
    <location>
        <begin position="169"/>
        <end position="179"/>
    </location>
</feature>
<dbReference type="Pfam" id="PF04079">
    <property type="entry name" value="SMC_ScpB"/>
    <property type="match status" value="1"/>
</dbReference>
<dbReference type="PANTHER" id="PTHR34298">
    <property type="entry name" value="SEGREGATION AND CONDENSATION PROTEIN B"/>
    <property type="match status" value="1"/>
</dbReference>
<dbReference type="InterPro" id="IPR036388">
    <property type="entry name" value="WH-like_DNA-bd_sf"/>
</dbReference>
<keyword evidence="3" id="KW-0159">Chromosome partition</keyword>
<evidence type="ECO:0000313" key="6">
    <source>
        <dbReference type="EMBL" id="PHN05875.1"/>
    </source>
</evidence>
<evidence type="ECO:0000256" key="1">
    <source>
        <dbReference type="ARBA" id="ARBA00022490"/>
    </source>
</evidence>
<name>A0A2D0NBL1_FLAN2</name>
<feature type="compositionally biased region" description="Acidic residues" evidence="5">
    <location>
        <begin position="187"/>
        <end position="201"/>
    </location>
</feature>
<dbReference type="Proteomes" id="UP000223913">
    <property type="component" value="Unassembled WGS sequence"/>
</dbReference>
<keyword evidence="7" id="KW-1185">Reference proteome</keyword>
<comment type="caution">
    <text evidence="6">The sequence shown here is derived from an EMBL/GenBank/DDBJ whole genome shotgun (WGS) entry which is preliminary data.</text>
</comment>
<evidence type="ECO:0000256" key="5">
    <source>
        <dbReference type="SAM" id="MobiDB-lite"/>
    </source>
</evidence>
<evidence type="ECO:0000256" key="4">
    <source>
        <dbReference type="ARBA" id="ARBA00023306"/>
    </source>
</evidence>
<evidence type="ECO:0000256" key="3">
    <source>
        <dbReference type="ARBA" id="ARBA00022829"/>
    </source>
</evidence>
<sequence length="201" mass="22924">MLKDLSQHIESLIFTAESPIGMEEIRDCLEESFGLQFHPDELDRTLEEIKEKYQQEVYPFEIVEIAGGYQFLTKGAYHHTVGIYLKQTTKKRLSRSALETLSIIAYKQPVSKSELEKIRGVNCDYAIQKLLEKELVSITGRSDGPGRALLYGTSPKFMDYFGLKSLDDLPKPKDFKEPENQIGEQASIEEDYQTTSSGEEE</sequence>
<dbReference type="PANTHER" id="PTHR34298:SF2">
    <property type="entry name" value="SEGREGATION AND CONDENSATION PROTEIN B"/>
    <property type="match status" value="1"/>
</dbReference>
<keyword evidence="1" id="KW-0963">Cytoplasm</keyword>
<dbReference type="SUPFAM" id="SSF46785">
    <property type="entry name" value="Winged helix' DNA-binding domain"/>
    <property type="match status" value="2"/>
</dbReference>
<keyword evidence="2" id="KW-0132">Cell division</keyword>
<dbReference type="AlphaFoldDB" id="A0A2D0NBL1"/>
<dbReference type="InterPro" id="IPR036390">
    <property type="entry name" value="WH_DNA-bd_sf"/>
</dbReference>
<dbReference type="EMBL" id="PDUD01000020">
    <property type="protein sequence ID" value="PHN05875.1"/>
    <property type="molecule type" value="Genomic_DNA"/>
</dbReference>
<dbReference type="Gene3D" id="1.10.10.10">
    <property type="entry name" value="Winged helix-like DNA-binding domain superfamily/Winged helix DNA-binding domain"/>
    <property type="match status" value="2"/>
</dbReference>
<feature type="region of interest" description="Disordered" evidence="5">
    <location>
        <begin position="169"/>
        <end position="201"/>
    </location>
</feature>
<evidence type="ECO:0000313" key="7">
    <source>
        <dbReference type="Proteomes" id="UP000223913"/>
    </source>
</evidence>
<dbReference type="NCBIfam" id="TIGR00281">
    <property type="entry name" value="SMC-Scp complex subunit ScpB"/>
    <property type="match status" value="1"/>
</dbReference>